<evidence type="ECO:0000313" key="3">
    <source>
        <dbReference type="Proteomes" id="UP000070121"/>
    </source>
</evidence>
<proteinExistence type="predicted"/>
<gene>
    <name evidence="2" type="ORF">CSAL01_06921</name>
</gene>
<dbReference type="SMART" id="SM00248">
    <property type="entry name" value="ANK"/>
    <property type="match status" value="2"/>
</dbReference>
<evidence type="ECO:0000313" key="2">
    <source>
        <dbReference type="EMBL" id="KXH44972.1"/>
    </source>
</evidence>
<dbReference type="OrthoDB" id="366390at2759"/>
<dbReference type="Gene3D" id="1.25.40.20">
    <property type="entry name" value="Ankyrin repeat-containing domain"/>
    <property type="match status" value="1"/>
</dbReference>
<dbReference type="SUPFAM" id="SSF48403">
    <property type="entry name" value="Ankyrin repeat"/>
    <property type="match status" value="1"/>
</dbReference>
<dbReference type="STRING" id="1209931.A0A135TA04"/>
<name>A0A135TA04_9PEZI</name>
<dbReference type="InterPro" id="IPR002110">
    <property type="entry name" value="Ankyrin_rpt"/>
</dbReference>
<reference evidence="2 3" key="1">
    <citation type="submission" date="2014-02" db="EMBL/GenBank/DDBJ databases">
        <title>The genome sequence of Colletotrichum salicis CBS 607.94.</title>
        <authorList>
            <person name="Baroncelli R."/>
            <person name="Thon M.R."/>
        </authorList>
    </citation>
    <scope>NUCLEOTIDE SEQUENCE [LARGE SCALE GENOMIC DNA]</scope>
    <source>
        <strain evidence="2 3">CBS 607.94</strain>
    </source>
</reference>
<comment type="caution">
    <text evidence="2">The sequence shown here is derived from an EMBL/GenBank/DDBJ whole genome shotgun (WGS) entry which is preliminary data.</text>
</comment>
<accession>A0A135TA04</accession>
<dbReference type="EMBL" id="JFFI01002053">
    <property type="protein sequence ID" value="KXH44972.1"/>
    <property type="molecule type" value="Genomic_DNA"/>
</dbReference>
<protein>
    <submittedName>
        <fullName evidence="2">Uncharacterized protein</fullName>
    </submittedName>
</protein>
<keyword evidence="3" id="KW-1185">Reference proteome</keyword>
<dbReference type="InterPro" id="IPR036770">
    <property type="entry name" value="Ankyrin_rpt-contain_sf"/>
</dbReference>
<dbReference type="PROSITE" id="PS50297">
    <property type="entry name" value="ANK_REP_REGION"/>
    <property type="match status" value="1"/>
</dbReference>
<evidence type="ECO:0000256" key="1">
    <source>
        <dbReference type="PROSITE-ProRule" id="PRU00023"/>
    </source>
</evidence>
<dbReference type="Pfam" id="PF12796">
    <property type="entry name" value="Ank_2"/>
    <property type="match status" value="1"/>
</dbReference>
<dbReference type="AlphaFoldDB" id="A0A135TA04"/>
<keyword evidence="1" id="KW-0040">ANK repeat</keyword>
<dbReference type="Proteomes" id="UP000070121">
    <property type="component" value="Unassembled WGS sequence"/>
</dbReference>
<dbReference type="PROSITE" id="PS50088">
    <property type="entry name" value="ANK_REPEAT"/>
    <property type="match status" value="1"/>
</dbReference>
<sequence>MSEIIRTAGDRYCRDIFDAARSGMTLRVKAYLDGAKDRKAELERKHEIHMRTPLLWAAAEGHIETVKYLAMEGANLNVWGRGLETPLEFGCLAGRLDMVKSSKYRTAVVCAKISGNKELVEFLKALEEDQTVMFEFEGQDYEYDGDKLYKPKP</sequence>
<organism evidence="2 3">
    <name type="scientific">Colletotrichum salicis</name>
    <dbReference type="NCBI Taxonomy" id="1209931"/>
    <lineage>
        <taxon>Eukaryota</taxon>
        <taxon>Fungi</taxon>
        <taxon>Dikarya</taxon>
        <taxon>Ascomycota</taxon>
        <taxon>Pezizomycotina</taxon>
        <taxon>Sordariomycetes</taxon>
        <taxon>Hypocreomycetidae</taxon>
        <taxon>Glomerellales</taxon>
        <taxon>Glomerellaceae</taxon>
        <taxon>Colletotrichum</taxon>
        <taxon>Colletotrichum acutatum species complex</taxon>
    </lineage>
</organism>
<feature type="repeat" description="ANK" evidence="1">
    <location>
        <begin position="49"/>
        <end position="81"/>
    </location>
</feature>